<dbReference type="Proteomes" id="UP000735302">
    <property type="component" value="Unassembled WGS sequence"/>
</dbReference>
<evidence type="ECO:0000313" key="2">
    <source>
        <dbReference type="Proteomes" id="UP000735302"/>
    </source>
</evidence>
<dbReference type="EMBL" id="BLXT01000172">
    <property type="protein sequence ID" value="GFN74861.1"/>
    <property type="molecule type" value="Genomic_DNA"/>
</dbReference>
<proteinExistence type="predicted"/>
<gene>
    <name evidence="1" type="ORF">PoB_000136700</name>
</gene>
<reference evidence="1 2" key="1">
    <citation type="journal article" date="2021" name="Elife">
        <title>Chloroplast acquisition without the gene transfer in kleptoplastic sea slugs, Plakobranchus ocellatus.</title>
        <authorList>
            <person name="Maeda T."/>
            <person name="Takahashi S."/>
            <person name="Yoshida T."/>
            <person name="Shimamura S."/>
            <person name="Takaki Y."/>
            <person name="Nagai Y."/>
            <person name="Toyoda A."/>
            <person name="Suzuki Y."/>
            <person name="Arimoto A."/>
            <person name="Ishii H."/>
            <person name="Satoh N."/>
            <person name="Nishiyama T."/>
            <person name="Hasebe M."/>
            <person name="Maruyama T."/>
            <person name="Minagawa J."/>
            <person name="Obokata J."/>
            <person name="Shigenobu S."/>
        </authorList>
    </citation>
    <scope>NUCLEOTIDE SEQUENCE [LARGE SCALE GENOMIC DNA]</scope>
</reference>
<dbReference type="AlphaFoldDB" id="A0AAV3XXJ6"/>
<protein>
    <submittedName>
        <fullName evidence="1">Integrase core domain</fullName>
    </submittedName>
</protein>
<organism evidence="1 2">
    <name type="scientific">Plakobranchus ocellatus</name>
    <dbReference type="NCBI Taxonomy" id="259542"/>
    <lineage>
        <taxon>Eukaryota</taxon>
        <taxon>Metazoa</taxon>
        <taxon>Spiralia</taxon>
        <taxon>Lophotrochozoa</taxon>
        <taxon>Mollusca</taxon>
        <taxon>Gastropoda</taxon>
        <taxon>Heterobranchia</taxon>
        <taxon>Euthyneura</taxon>
        <taxon>Panpulmonata</taxon>
        <taxon>Sacoglossa</taxon>
        <taxon>Placobranchoidea</taxon>
        <taxon>Plakobranchidae</taxon>
        <taxon>Plakobranchus</taxon>
    </lineage>
</organism>
<name>A0AAV3XXJ6_9GAST</name>
<accession>A0AAV3XXJ6</accession>
<sequence length="109" mass="12724">MIERLNVSLKRMLNKLVEEKSDDWDELLPAVLFTYREVPNTSTVYALFKLLFGSEVRRPTDVLAGWISGAENRSEEYIFVEKYARQLQQDITFGMRNSIEECGTEPEEE</sequence>
<comment type="caution">
    <text evidence="1">The sequence shown here is derived from an EMBL/GenBank/DDBJ whole genome shotgun (WGS) entry which is preliminary data.</text>
</comment>
<keyword evidence="2" id="KW-1185">Reference proteome</keyword>
<dbReference type="InterPro" id="IPR036397">
    <property type="entry name" value="RNaseH_sf"/>
</dbReference>
<dbReference type="GO" id="GO:0003676">
    <property type="term" value="F:nucleic acid binding"/>
    <property type="evidence" value="ECO:0007669"/>
    <property type="project" value="InterPro"/>
</dbReference>
<evidence type="ECO:0000313" key="1">
    <source>
        <dbReference type="EMBL" id="GFN74861.1"/>
    </source>
</evidence>
<dbReference type="Gene3D" id="3.30.420.10">
    <property type="entry name" value="Ribonuclease H-like superfamily/Ribonuclease H"/>
    <property type="match status" value="1"/>
</dbReference>